<organism evidence="1">
    <name type="scientific">metagenome</name>
    <dbReference type="NCBI Taxonomy" id="256318"/>
    <lineage>
        <taxon>unclassified sequences</taxon>
        <taxon>metagenomes</taxon>
    </lineage>
</organism>
<sequence length="68" mass="7376">MQDFDPTGKHVLITCGEFAGEEGVCLGLVPEGNGLWAVSPHSSDRIMNLKFQEEFGIVLNCGQEPGRN</sequence>
<gene>
    <name evidence="1" type="ORF">DF3PB_40008</name>
</gene>
<name>A0A380THM8_9ZZZZ</name>
<dbReference type="AlphaFoldDB" id="A0A380THM8"/>
<dbReference type="EMBL" id="UIDG01000334">
    <property type="protein sequence ID" value="SUS07211.1"/>
    <property type="molecule type" value="Genomic_DNA"/>
</dbReference>
<reference evidence="1" key="1">
    <citation type="submission" date="2018-07" db="EMBL/GenBank/DDBJ databases">
        <authorList>
            <person name="Quirk P.G."/>
            <person name="Krulwich T.A."/>
        </authorList>
    </citation>
    <scope>NUCLEOTIDE SEQUENCE</scope>
</reference>
<protein>
    <submittedName>
        <fullName evidence="1">Uncharacterized protein</fullName>
    </submittedName>
</protein>
<accession>A0A380THM8</accession>
<proteinExistence type="predicted"/>
<evidence type="ECO:0000313" key="1">
    <source>
        <dbReference type="EMBL" id="SUS07211.1"/>
    </source>
</evidence>